<feature type="domain" description="Histidine kinase" evidence="8">
    <location>
        <begin position="407"/>
        <end position="622"/>
    </location>
</feature>
<sequence length="622" mass="70092">MSFIPIMQTNLADKANIFNTLIEESPMPIALYTGENMIIEVANKAMLKAWGRDASVIGQELALALPELKDQPFLDILKQVRSTGMPYEAKEDKAVLLNDNVLQTFYFDFTYKPLLDSDGNVWGILNNATDVTELVNAKFKVEQSEALLRQMIYDAPVAIGILKGRDLIIEDANDDLLKIWRKSKAVIGLKLLDGLPEIANQPFPELLQQVYNSGVAHYGYETKARLEHNGVEDDFYFNFVYDPIFGQDGEVTGIMVVANEITLQVVSKMEAAKSEERFRNFMYDIPMATAYYETENMVISLANDEMLRFWGKDKSVIGKTVAEAIPELNLQPSVETLKKVYQTGISYHADQEEFLVIIDGKEQKRWFSFTYKPIKDANGQVYAIIHAATDVTKLVQLQQQKDEFLGIASHELKTPVTSIKAYAQVLERMIRSEGDEKKATMVRKMDQQLNRLTGLIGDLLDVTKIQSGKMTFNPIEFDFDAVVEDIVDEMQHISSKHKIICNLESNAIVFADKERIGQVITNFLSNAIKYSTDADEIDVATYSQNGEVILSVRDYGIGISEDLQHLVFDQFYRVDGNLQHTYPGLGLGLYISAEIIKSEGGRIWVESTAGEGATFFFALKIK</sequence>
<name>A0A1I0TRA7_9SPHI</name>
<evidence type="ECO:0000313" key="11">
    <source>
        <dbReference type="Proteomes" id="UP000198836"/>
    </source>
</evidence>
<evidence type="ECO:0000313" key="10">
    <source>
        <dbReference type="EMBL" id="SFA53576.1"/>
    </source>
</evidence>
<evidence type="ECO:0000256" key="3">
    <source>
        <dbReference type="ARBA" id="ARBA00022553"/>
    </source>
</evidence>
<dbReference type="PROSITE" id="PS50113">
    <property type="entry name" value="PAC"/>
    <property type="match status" value="1"/>
</dbReference>
<evidence type="ECO:0000256" key="1">
    <source>
        <dbReference type="ARBA" id="ARBA00000085"/>
    </source>
</evidence>
<keyword evidence="11" id="KW-1185">Reference proteome</keyword>
<dbReference type="FunFam" id="1.10.287.130:FF:000001">
    <property type="entry name" value="Two-component sensor histidine kinase"/>
    <property type="match status" value="1"/>
</dbReference>
<dbReference type="Proteomes" id="UP000198836">
    <property type="component" value="Unassembled WGS sequence"/>
</dbReference>
<dbReference type="InterPro" id="IPR036097">
    <property type="entry name" value="HisK_dim/P_sf"/>
</dbReference>
<keyword evidence="7" id="KW-0472">Membrane</keyword>
<dbReference type="InterPro" id="IPR004358">
    <property type="entry name" value="Sig_transdc_His_kin-like_C"/>
</dbReference>
<dbReference type="STRING" id="332999.SAMN04488511_11294"/>
<dbReference type="EC" id="2.7.13.3" evidence="2"/>
<evidence type="ECO:0000256" key="6">
    <source>
        <dbReference type="ARBA" id="ARBA00023012"/>
    </source>
</evidence>
<evidence type="ECO:0000259" key="8">
    <source>
        <dbReference type="PROSITE" id="PS50109"/>
    </source>
</evidence>
<gene>
    <name evidence="10" type="ORF">SAMN04488511_11294</name>
</gene>
<dbReference type="InterPro" id="IPR000014">
    <property type="entry name" value="PAS"/>
</dbReference>
<dbReference type="EMBL" id="FOJM01000012">
    <property type="protein sequence ID" value="SFA53576.1"/>
    <property type="molecule type" value="Genomic_DNA"/>
</dbReference>
<dbReference type="CDD" id="cd00082">
    <property type="entry name" value="HisKA"/>
    <property type="match status" value="1"/>
</dbReference>
<dbReference type="SUPFAM" id="SSF55785">
    <property type="entry name" value="PYP-like sensor domain (PAS domain)"/>
    <property type="match status" value="3"/>
</dbReference>
<dbReference type="Pfam" id="PF08448">
    <property type="entry name" value="PAS_4"/>
    <property type="match status" value="1"/>
</dbReference>
<dbReference type="GO" id="GO:0000155">
    <property type="term" value="F:phosphorelay sensor kinase activity"/>
    <property type="evidence" value="ECO:0007669"/>
    <property type="project" value="InterPro"/>
</dbReference>
<dbReference type="SUPFAM" id="SSF47384">
    <property type="entry name" value="Homodimeric domain of signal transducing histidine kinase"/>
    <property type="match status" value="1"/>
</dbReference>
<keyword evidence="5" id="KW-0418">Kinase</keyword>
<keyword evidence="4" id="KW-0808">Transferase</keyword>
<dbReference type="Pfam" id="PF00512">
    <property type="entry name" value="HisKA"/>
    <property type="match status" value="1"/>
</dbReference>
<dbReference type="InterPro" id="IPR003661">
    <property type="entry name" value="HisK_dim/P_dom"/>
</dbReference>
<dbReference type="Pfam" id="PF13426">
    <property type="entry name" value="PAS_9"/>
    <property type="match status" value="1"/>
</dbReference>
<organism evidence="10 11">
    <name type="scientific">Pedobacter suwonensis</name>
    <dbReference type="NCBI Taxonomy" id="332999"/>
    <lineage>
        <taxon>Bacteria</taxon>
        <taxon>Pseudomonadati</taxon>
        <taxon>Bacteroidota</taxon>
        <taxon>Sphingobacteriia</taxon>
        <taxon>Sphingobacteriales</taxon>
        <taxon>Sphingobacteriaceae</taxon>
        <taxon>Pedobacter</taxon>
    </lineage>
</organism>
<dbReference type="InterPro" id="IPR005467">
    <property type="entry name" value="His_kinase_dom"/>
</dbReference>
<evidence type="ECO:0000256" key="2">
    <source>
        <dbReference type="ARBA" id="ARBA00012438"/>
    </source>
</evidence>
<protein>
    <recommendedName>
        <fullName evidence="2">histidine kinase</fullName>
        <ecNumber evidence="2">2.7.13.3</ecNumber>
    </recommendedName>
</protein>
<proteinExistence type="predicted"/>
<evidence type="ECO:0000256" key="5">
    <source>
        <dbReference type="ARBA" id="ARBA00022777"/>
    </source>
</evidence>
<accession>A0A1I0TRA7</accession>
<dbReference type="SMART" id="SM00387">
    <property type="entry name" value="HATPase_c"/>
    <property type="match status" value="1"/>
</dbReference>
<dbReference type="SMART" id="SM00388">
    <property type="entry name" value="HisKA"/>
    <property type="match status" value="1"/>
</dbReference>
<dbReference type="CDD" id="cd00075">
    <property type="entry name" value="HATPase"/>
    <property type="match status" value="1"/>
</dbReference>
<dbReference type="InterPro" id="IPR013656">
    <property type="entry name" value="PAS_4"/>
</dbReference>
<dbReference type="SMART" id="SM00091">
    <property type="entry name" value="PAS"/>
    <property type="match status" value="3"/>
</dbReference>
<dbReference type="InterPro" id="IPR000700">
    <property type="entry name" value="PAS-assoc_C"/>
</dbReference>
<dbReference type="InterPro" id="IPR035965">
    <property type="entry name" value="PAS-like_dom_sf"/>
</dbReference>
<dbReference type="InterPro" id="IPR036890">
    <property type="entry name" value="HATPase_C_sf"/>
</dbReference>
<dbReference type="NCBIfam" id="TIGR00229">
    <property type="entry name" value="sensory_box"/>
    <property type="match status" value="1"/>
</dbReference>
<dbReference type="InterPro" id="IPR003594">
    <property type="entry name" value="HATPase_dom"/>
</dbReference>
<evidence type="ECO:0000256" key="4">
    <source>
        <dbReference type="ARBA" id="ARBA00022679"/>
    </source>
</evidence>
<dbReference type="PRINTS" id="PR00344">
    <property type="entry name" value="BCTRLSENSOR"/>
</dbReference>
<dbReference type="PANTHER" id="PTHR43711">
    <property type="entry name" value="TWO-COMPONENT HISTIDINE KINASE"/>
    <property type="match status" value="1"/>
</dbReference>
<dbReference type="Gene3D" id="3.30.450.20">
    <property type="entry name" value="PAS domain"/>
    <property type="match status" value="3"/>
</dbReference>
<keyword evidence="6" id="KW-0902">Two-component regulatory system</keyword>
<reference evidence="11" key="1">
    <citation type="submission" date="2016-10" db="EMBL/GenBank/DDBJ databases">
        <authorList>
            <person name="Varghese N."/>
            <person name="Submissions S."/>
        </authorList>
    </citation>
    <scope>NUCLEOTIDE SEQUENCE [LARGE SCALE GENOMIC DNA]</scope>
    <source>
        <strain evidence="11">DSM 18130</strain>
    </source>
</reference>
<dbReference type="PROSITE" id="PS50109">
    <property type="entry name" value="HIS_KIN"/>
    <property type="match status" value="1"/>
</dbReference>
<evidence type="ECO:0000259" key="9">
    <source>
        <dbReference type="PROSITE" id="PS50113"/>
    </source>
</evidence>
<dbReference type="FunFam" id="3.30.565.10:FF:000006">
    <property type="entry name" value="Sensor histidine kinase WalK"/>
    <property type="match status" value="1"/>
</dbReference>
<dbReference type="InterPro" id="IPR050736">
    <property type="entry name" value="Sensor_HK_Regulatory"/>
</dbReference>
<dbReference type="Gene3D" id="1.10.287.130">
    <property type="match status" value="1"/>
</dbReference>
<dbReference type="Pfam" id="PF02518">
    <property type="entry name" value="HATPase_c"/>
    <property type="match status" value="1"/>
</dbReference>
<dbReference type="Gene3D" id="3.30.565.10">
    <property type="entry name" value="Histidine kinase-like ATPase, C-terminal domain"/>
    <property type="match status" value="1"/>
</dbReference>
<comment type="catalytic activity">
    <reaction evidence="1">
        <text>ATP + protein L-histidine = ADP + protein N-phospho-L-histidine.</text>
        <dbReference type="EC" id="2.7.13.3"/>
    </reaction>
</comment>
<evidence type="ECO:0000256" key="7">
    <source>
        <dbReference type="ARBA" id="ARBA00023136"/>
    </source>
</evidence>
<dbReference type="PANTHER" id="PTHR43711:SF31">
    <property type="entry name" value="HISTIDINE KINASE"/>
    <property type="match status" value="1"/>
</dbReference>
<keyword evidence="3" id="KW-0597">Phosphoprotein</keyword>
<dbReference type="AlphaFoldDB" id="A0A1I0TRA7"/>
<dbReference type="SUPFAM" id="SSF55874">
    <property type="entry name" value="ATPase domain of HSP90 chaperone/DNA topoisomerase II/histidine kinase"/>
    <property type="match status" value="1"/>
</dbReference>
<feature type="domain" description="PAC" evidence="9">
    <location>
        <begin position="350"/>
        <end position="403"/>
    </location>
</feature>